<gene>
    <name evidence="2" type="ORF">SPRG_00282</name>
</gene>
<dbReference type="KEGG" id="spar:SPRG_00282"/>
<organism evidence="2 3">
    <name type="scientific">Saprolegnia parasitica (strain CBS 223.65)</name>
    <dbReference type="NCBI Taxonomy" id="695850"/>
    <lineage>
        <taxon>Eukaryota</taxon>
        <taxon>Sar</taxon>
        <taxon>Stramenopiles</taxon>
        <taxon>Oomycota</taxon>
        <taxon>Saprolegniomycetes</taxon>
        <taxon>Saprolegniales</taxon>
        <taxon>Saprolegniaceae</taxon>
        <taxon>Saprolegnia</taxon>
    </lineage>
</organism>
<reference evidence="2 3" key="1">
    <citation type="journal article" date="2013" name="PLoS Genet.">
        <title>Distinctive expansion of potential virulence genes in the genome of the oomycete fish pathogen Saprolegnia parasitica.</title>
        <authorList>
            <person name="Jiang R.H."/>
            <person name="de Bruijn I."/>
            <person name="Haas B.J."/>
            <person name="Belmonte R."/>
            <person name="Lobach L."/>
            <person name="Christie J."/>
            <person name="van den Ackerveken G."/>
            <person name="Bottin A."/>
            <person name="Bulone V."/>
            <person name="Diaz-Moreno S.M."/>
            <person name="Dumas B."/>
            <person name="Fan L."/>
            <person name="Gaulin E."/>
            <person name="Govers F."/>
            <person name="Grenville-Briggs L.J."/>
            <person name="Horner N.R."/>
            <person name="Levin J.Z."/>
            <person name="Mammella M."/>
            <person name="Meijer H.J."/>
            <person name="Morris P."/>
            <person name="Nusbaum C."/>
            <person name="Oome S."/>
            <person name="Phillips A.J."/>
            <person name="van Rooyen D."/>
            <person name="Rzeszutek E."/>
            <person name="Saraiva M."/>
            <person name="Secombes C.J."/>
            <person name="Seidl M.F."/>
            <person name="Snel B."/>
            <person name="Stassen J.H."/>
            <person name="Sykes S."/>
            <person name="Tripathy S."/>
            <person name="van den Berg H."/>
            <person name="Vega-Arreguin J.C."/>
            <person name="Wawra S."/>
            <person name="Young S.K."/>
            <person name="Zeng Q."/>
            <person name="Dieguez-Uribeondo J."/>
            <person name="Russ C."/>
            <person name="Tyler B.M."/>
            <person name="van West P."/>
        </authorList>
    </citation>
    <scope>NUCLEOTIDE SEQUENCE [LARGE SCALE GENOMIC DNA]</scope>
    <source>
        <strain evidence="2 3">CBS 223.65</strain>
    </source>
</reference>
<dbReference type="RefSeq" id="XP_012193774.1">
    <property type="nucleotide sequence ID" value="XM_012338384.1"/>
</dbReference>
<dbReference type="GO" id="GO:0035091">
    <property type="term" value="F:phosphatidylinositol binding"/>
    <property type="evidence" value="ECO:0007669"/>
    <property type="project" value="InterPro"/>
</dbReference>
<accession>A0A067CXJ1</accession>
<evidence type="ECO:0000313" key="3">
    <source>
        <dbReference type="Proteomes" id="UP000030745"/>
    </source>
</evidence>
<dbReference type="SUPFAM" id="SSF64268">
    <property type="entry name" value="PX domain"/>
    <property type="match status" value="1"/>
</dbReference>
<feature type="region of interest" description="Disordered" evidence="1">
    <location>
        <begin position="1"/>
        <end position="29"/>
    </location>
</feature>
<protein>
    <submittedName>
        <fullName evidence="2">Uncharacterized protein</fullName>
    </submittedName>
</protein>
<dbReference type="OMA" id="DAVWDDC"/>
<sequence length="604" mass="68330">MGSPMRIKPPASSASAAHQSSSARRFRPSNNQQIQVTLHDVTTIHKCVMHVRAFRYDESIMVHPEYYIATDIVFACRQYPHVAFASHWGTWRSFDEFRSLDCQLRTIKVPTASADTATTSIPTRTWLWWLQTTSKPLPGADHPMNHILPPKTHRTRRWLFQHRTKAFMAKRQTELQAYLQDVVNTPLRLLHFLDVRAPPFLRYFSNFDVGFGSHLKVTVWNPSLATVEKGKLDVLEAHLLDDANRGILLCSTYGCQCHFRSLEQSLAGLVVVLAMKKLMAQPPELSDDVERSAYMCLVTELYLPDDIEMEFASSSLLTHRASFTGATPAIAAAEKIRLYMTNFGLLHAEAIAAQVRMSVIDVKKVFHRCKRRQYGRVGTIALKTLCSLFNVTITLVTNDHKSTMITMTPWKESVPTLLTEKRHLIWGYMVPTSLDVHGQYVVARPFQDVAVRPTAKPLSLSEWRYMDDAMARSISHVIASNAISVIETDADQLQQAILDAVWDACDQNPKRFQSFQYTSKKYGTTSMPGTTFYTFLERLFRPVGAAYITDFLVHVLPLPAKRQALLQARWASFHTDLVVKRAAMLHRPSLDSSASTASTTPTDA</sequence>
<dbReference type="AlphaFoldDB" id="A0A067CXJ1"/>
<evidence type="ECO:0000313" key="2">
    <source>
        <dbReference type="EMBL" id="KDO35434.1"/>
    </source>
</evidence>
<dbReference type="GeneID" id="24122929"/>
<dbReference type="OrthoDB" id="65101at2759"/>
<dbReference type="InterPro" id="IPR036871">
    <property type="entry name" value="PX_dom_sf"/>
</dbReference>
<dbReference type="VEuPathDB" id="FungiDB:SPRG_00282"/>
<feature type="compositionally biased region" description="Low complexity" evidence="1">
    <location>
        <begin position="11"/>
        <end position="23"/>
    </location>
</feature>
<dbReference type="Proteomes" id="UP000030745">
    <property type="component" value="Unassembled WGS sequence"/>
</dbReference>
<name>A0A067CXJ1_SAPPC</name>
<evidence type="ECO:0000256" key="1">
    <source>
        <dbReference type="SAM" id="MobiDB-lite"/>
    </source>
</evidence>
<dbReference type="Gene3D" id="3.30.1520.10">
    <property type="entry name" value="Phox-like domain"/>
    <property type="match status" value="1"/>
</dbReference>
<dbReference type="EMBL" id="KK583189">
    <property type="protein sequence ID" value="KDO35434.1"/>
    <property type="molecule type" value="Genomic_DNA"/>
</dbReference>
<keyword evidence="3" id="KW-1185">Reference proteome</keyword>
<proteinExistence type="predicted"/>